<comment type="caution">
    <text evidence="7">The sequence shown here is derived from an EMBL/GenBank/DDBJ whole genome shotgun (WGS) entry which is preliminary data.</text>
</comment>
<dbReference type="InterPro" id="IPR006158">
    <property type="entry name" value="Cobalamin-bd"/>
</dbReference>
<gene>
    <name evidence="7" type="ORF">AB6M95_15400</name>
</gene>
<dbReference type="InterPro" id="IPR023404">
    <property type="entry name" value="rSAM_horseshoe"/>
</dbReference>
<dbReference type="SMART" id="SM00729">
    <property type="entry name" value="Elp3"/>
    <property type="match status" value="1"/>
</dbReference>
<accession>A0ABV4K5C9</accession>
<name>A0ABV4K5C9_9BACT</name>
<evidence type="ECO:0000313" key="8">
    <source>
        <dbReference type="Proteomes" id="UP001568698"/>
    </source>
</evidence>
<dbReference type="CDD" id="cd01335">
    <property type="entry name" value="Radical_SAM"/>
    <property type="match status" value="1"/>
</dbReference>
<evidence type="ECO:0000256" key="2">
    <source>
        <dbReference type="ARBA" id="ARBA00022691"/>
    </source>
</evidence>
<dbReference type="InterPro" id="IPR006638">
    <property type="entry name" value="Elp3/MiaA/NifB-like_rSAM"/>
</dbReference>
<sequence length="658" mass="74471">MPYRSGCLAAYLKKNFSADLHCGIYKFVDDFDAGFRERTPDVVCFSNFVWNEQLNLRLAQRVKDFSRDIVVVFGGPQFPRMDDGQGAFLRDNPQIDFFIEKEGERAMLGLFNALREHPGDLDAVKSLRLPSVRSYCNGEFLSSDYAPKILDLSEVVSPYTTGLMAPFFRQNLMPVLQTSRGCPFTCTYCVEGDPYHSTIGKHPDATRFSREIDYIAKEVTACDGNTLLNLADSNFGMYPEDIEYAKCMGESIGQYGFPSYIHVATGKNNKQRVNDVVRLVNGRMRVSASVQSLDKEVLENIKRSNIDTEELAILGKEAINRGGDCFSEIILALPGDTREKHISGVKRLIDSGFNHIALYTLMVLSGSLMDDRDHQEKYGMDIRYRVLPRCFGKYEFLGKSIGCAEYEAVCVAQDSLSFEDYMECRCFALTVFAFYNDKAFGYLQNILEHYGAPVSEWISRIHDLCMAPGSSLREIYAHFARETENELFASPADILRFADSPGTIEKYMNGEFGYNLLYTFKYKIIVPAFREACDIAVQAFTSLLGEMGVFDPSASSRYVEELGRYISSKCGDMFNANDIRGVRFSYDFPGRERRGDWTLGDDGQAEETSCDFLYPEETRRNLATLSKLFGTDEQGQARIFTRIPIQSLYRVPAAVERD</sequence>
<keyword evidence="5" id="KW-0411">Iron-sulfur</keyword>
<dbReference type="InterPro" id="IPR007197">
    <property type="entry name" value="rSAM"/>
</dbReference>
<dbReference type="PANTHER" id="PTHR43409:SF16">
    <property type="entry name" value="SLR0320 PROTEIN"/>
    <property type="match status" value="1"/>
</dbReference>
<dbReference type="SFLD" id="SFLDG01082">
    <property type="entry name" value="B12-binding_domain_containing"/>
    <property type="match status" value="1"/>
</dbReference>
<dbReference type="SUPFAM" id="SSF102114">
    <property type="entry name" value="Radical SAM enzymes"/>
    <property type="match status" value="1"/>
</dbReference>
<keyword evidence="8" id="KW-1185">Reference proteome</keyword>
<evidence type="ECO:0000256" key="1">
    <source>
        <dbReference type="ARBA" id="ARBA00001966"/>
    </source>
</evidence>
<dbReference type="Gene3D" id="3.80.30.20">
    <property type="entry name" value="tm_1862 like domain"/>
    <property type="match status" value="1"/>
</dbReference>
<dbReference type="InterPro" id="IPR058240">
    <property type="entry name" value="rSAM_sf"/>
</dbReference>
<dbReference type="PANTHER" id="PTHR43409">
    <property type="entry name" value="ANAEROBIC MAGNESIUM-PROTOPORPHYRIN IX MONOMETHYL ESTER CYCLASE-RELATED"/>
    <property type="match status" value="1"/>
</dbReference>
<dbReference type="PROSITE" id="PS51332">
    <property type="entry name" value="B12_BINDING"/>
    <property type="match status" value="1"/>
</dbReference>
<proteinExistence type="predicted"/>
<evidence type="ECO:0000259" key="6">
    <source>
        <dbReference type="PROSITE" id="PS51332"/>
    </source>
</evidence>
<organism evidence="7 8">
    <name type="scientific">Pseudodesulfovibrio karagichevae</name>
    <dbReference type="NCBI Taxonomy" id="3239305"/>
    <lineage>
        <taxon>Bacteria</taxon>
        <taxon>Pseudomonadati</taxon>
        <taxon>Thermodesulfobacteriota</taxon>
        <taxon>Desulfovibrionia</taxon>
        <taxon>Desulfovibrionales</taxon>
        <taxon>Desulfovibrionaceae</taxon>
    </lineage>
</organism>
<keyword evidence="2" id="KW-0949">S-adenosyl-L-methionine</keyword>
<comment type="cofactor">
    <cofactor evidence="1">
        <name>[4Fe-4S] cluster</name>
        <dbReference type="ChEBI" id="CHEBI:49883"/>
    </cofactor>
</comment>
<dbReference type="SFLD" id="SFLDS00029">
    <property type="entry name" value="Radical_SAM"/>
    <property type="match status" value="1"/>
</dbReference>
<dbReference type="RefSeq" id="WP_371387638.1">
    <property type="nucleotide sequence ID" value="NZ_JBGLYH010000054.1"/>
</dbReference>
<feature type="domain" description="B12-binding" evidence="6">
    <location>
        <begin position="1"/>
        <end position="121"/>
    </location>
</feature>
<dbReference type="Gene3D" id="3.40.50.280">
    <property type="entry name" value="Cobalamin-binding domain"/>
    <property type="match status" value="1"/>
</dbReference>
<evidence type="ECO:0000256" key="4">
    <source>
        <dbReference type="ARBA" id="ARBA00023004"/>
    </source>
</evidence>
<protein>
    <submittedName>
        <fullName evidence="7">Radical SAM protein</fullName>
    </submittedName>
</protein>
<evidence type="ECO:0000256" key="3">
    <source>
        <dbReference type="ARBA" id="ARBA00022723"/>
    </source>
</evidence>
<keyword evidence="4" id="KW-0408">Iron</keyword>
<dbReference type="EMBL" id="JBGLYH010000054">
    <property type="protein sequence ID" value="MEZ7198140.1"/>
    <property type="molecule type" value="Genomic_DNA"/>
</dbReference>
<evidence type="ECO:0000256" key="5">
    <source>
        <dbReference type="ARBA" id="ARBA00023014"/>
    </source>
</evidence>
<keyword evidence="3" id="KW-0479">Metal-binding</keyword>
<dbReference type="Proteomes" id="UP001568698">
    <property type="component" value="Unassembled WGS sequence"/>
</dbReference>
<reference evidence="7 8" key="1">
    <citation type="submission" date="2024-08" db="EMBL/GenBank/DDBJ databases">
        <title>Sulfate-reducing bacteria isolated from formation water of the oil field in Kazakhstan and description of Pseudodesulfovibrio sp.</title>
        <authorList>
            <person name="Bidzhieva S.K."/>
            <person name="Tourova T.P."/>
            <person name="Grouzdev D.S."/>
            <person name="Beletsky A.V."/>
            <person name="Sokolova D.S."/>
            <person name="Samigullina S.R."/>
            <person name="Poltaraus A.B."/>
            <person name="Avtukh A.N."/>
            <person name="Tereshina V.M."/>
            <person name="Zhaparov N.S."/>
            <person name="Mardanov A.V."/>
            <person name="Nazina T.N."/>
        </authorList>
    </citation>
    <scope>NUCLEOTIDE SEQUENCE [LARGE SCALE GENOMIC DNA]</scope>
    <source>
        <strain evidence="7 8">9FUS</strain>
    </source>
</reference>
<dbReference type="InterPro" id="IPR051198">
    <property type="entry name" value="BchE-like"/>
</dbReference>
<evidence type="ECO:0000313" key="7">
    <source>
        <dbReference type="EMBL" id="MEZ7198140.1"/>
    </source>
</evidence>